<dbReference type="PANTHER" id="PTHR43027:SF2">
    <property type="entry name" value="TRANSPORT PERMEASE PROTEIN"/>
    <property type="match status" value="1"/>
</dbReference>
<evidence type="ECO:0000256" key="1">
    <source>
        <dbReference type="ARBA" id="ARBA00004141"/>
    </source>
</evidence>
<dbReference type="GO" id="GO:0016020">
    <property type="term" value="C:membrane"/>
    <property type="evidence" value="ECO:0007669"/>
    <property type="project" value="UniProtKB-SubCell"/>
</dbReference>
<dbReference type="InterPro" id="IPR013525">
    <property type="entry name" value="ABC2_TM"/>
</dbReference>
<sequence>MSRAMLLGFLRDRVTLFFTIVFPLMFLVLFGGLFKDAGVSQTEILQIGNVPVIDQMPADARTELDKVLKVERRDDRQAALQAVRDGDYAAAVEQDGGRVIVHYSAADQVRSGTVRSILNLLVQDANQAASGVPPRFNLELSQVEDESLEAIQFVTPGLLGWAIATGATFGASLTLVSWRRKRILRRLRLSPARVPAIVLARVLVSVLIALGQTAIFLGVASLPYFGLRLSGYWWMAVPLVVCATLAFMSIGLLAGAWAKTEESASAIVNLIVLPMAFLSGSFIPADNLPGWIRTVSNVFPLKHLNDAMLDVMVRGQPPTAVLPQVGILIGFAVVVAALAMWLFRWDDV</sequence>
<dbReference type="Proteomes" id="UP000619260">
    <property type="component" value="Unassembled WGS sequence"/>
</dbReference>
<evidence type="ECO:0000256" key="2">
    <source>
        <dbReference type="ARBA" id="ARBA00022692"/>
    </source>
</evidence>
<evidence type="ECO:0000256" key="5">
    <source>
        <dbReference type="SAM" id="Phobius"/>
    </source>
</evidence>
<feature type="domain" description="ABC transmembrane type-2" evidence="6">
    <location>
        <begin position="115"/>
        <end position="346"/>
    </location>
</feature>
<feature type="transmembrane region" description="Helical" evidence="5">
    <location>
        <begin position="158"/>
        <end position="178"/>
    </location>
</feature>
<organism evidence="7 8">
    <name type="scientific">Virgisporangium aliadipatigenens</name>
    <dbReference type="NCBI Taxonomy" id="741659"/>
    <lineage>
        <taxon>Bacteria</taxon>
        <taxon>Bacillati</taxon>
        <taxon>Actinomycetota</taxon>
        <taxon>Actinomycetes</taxon>
        <taxon>Micromonosporales</taxon>
        <taxon>Micromonosporaceae</taxon>
        <taxon>Virgisporangium</taxon>
    </lineage>
</organism>
<feature type="transmembrane region" description="Helical" evidence="5">
    <location>
        <begin position="198"/>
        <end position="220"/>
    </location>
</feature>
<keyword evidence="4 5" id="KW-0472">Membrane</keyword>
<dbReference type="Pfam" id="PF12698">
    <property type="entry name" value="ABC2_membrane_3"/>
    <property type="match status" value="1"/>
</dbReference>
<gene>
    <name evidence="7" type="ORF">Val02_70780</name>
</gene>
<keyword evidence="2 5" id="KW-0812">Transmembrane</keyword>
<evidence type="ECO:0000313" key="7">
    <source>
        <dbReference type="EMBL" id="GIJ50192.1"/>
    </source>
</evidence>
<keyword evidence="8" id="KW-1185">Reference proteome</keyword>
<protein>
    <recommendedName>
        <fullName evidence="6">ABC transmembrane type-2 domain-containing protein</fullName>
    </recommendedName>
</protein>
<feature type="transmembrane region" description="Helical" evidence="5">
    <location>
        <begin position="14"/>
        <end position="34"/>
    </location>
</feature>
<dbReference type="InterPro" id="IPR047817">
    <property type="entry name" value="ABC2_TM_bact-type"/>
</dbReference>
<feature type="transmembrane region" description="Helical" evidence="5">
    <location>
        <begin position="266"/>
        <end position="285"/>
    </location>
</feature>
<dbReference type="GO" id="GO:0140359">
    <property type="term" value="F:ABC-type transporter activity"/>
    <property type="evidence" value="ECO:0007669"/>
    <property type="project" value="InterPro"/>
</dbReference>
<evidence type="ECO:0000256" key="3">
    <source>
        <dbReference type="ARBA" id="ARBA00022989"/>
    </source>
</evidence>
<comment type="subcellular location">
    <subcellularLocation>
        <location evidence="1">Membrane</location>
        <topology evidence="1">Multi-pass membrane protein</topology>
    </subcellularLocation>
</comment>
<reference evidence="7" key="1">
    <citation type="submission" date="2021-01" db="EMBL/GenBank/DDBJ databases">
        <title>Whole genome shotgun sequence of Virgisporangium aliadipatigenens NBRC 105644.</title>
        <authorList>
            <person name="Komaki H."/>
            <person name="Tamura T."/>
        </authorList>
    </citation>
    <scope>NUCLEOTIDE SEQUENCE</scope>
    <source>
        <strain evidence="7">NBRC 105644</strain>
    </source>
</reference>
<name>A0A8J3YT87_9ACTN</name>
<dbReference type="EMBL" id="BOPF01000033">
    <property type="protein sequence ID" value="GIJ50192.1"/>
    <property type="molecule type" value="Genomic_DNA"/>
</dbReference>
<feature type="transmembrane region" description="Helical" evidence="5">
    <location>
        <begin position="321"/>
        <end position="343"/>
    </location>
</feature>
<proteinExistence type="predicted"/>
<accession>A0A8J3YT87</accession>
<dbReference type="PANTHER" id="PTHR43027">
    <property type="entry name" value="DOXORUBICIN RESISTANCE ABC TRANSPORTER PERMEASE PROTEIN DRRC-RELATED"/>
    <property type="match status" value="1"/>
</dbReference>
<dbReference type="PROSITE" id="PS51012">
    <property type="entry name" value="ABC_TM2"/>
    <property type="match status" value="1"/>
</dbReference>
<feature type="transmembrane region" description="Helical" evidence="5">
    <location>
        <begin position="232"/>
        <end position="254"/>
    </location>
</feature>
<evidence type="ECO:0000313" key="8">
    <source>
        <dbReference type="Proteomes" id="UP000619260"/>
    </source>
</evidence>
<keyword evidence="3 5" id="KW-1133">Transmembrane helix</keyword>
<evidence type="ECO:0000259" key="6">
    <source>
        <dbReference type="PROSITE" id="PS51012"/>
    </source>
</evidence>
<comment type="caution">
    <text evidence="7">The sequence shown here is derived from an EMBL/GenBank/DDBJ whole genome shotgun (WGS) entry which is preliminary data.</text>
</comment>
<dbReference type="AlphaFoldDB" id="A0A8J3YT87"/>
<dbReference type="InterPro" id="IPR052902">
    <property type="entry name" value="ABC-2_transporter"/>
</dbReference>
<evidence type="ECO:0000256" key="4">
    <source>
        <dbReference type="ARBA" id="ARBA00023136"/>
    </source>
</evidence>